<keyword evidence="7" id="KW-0539">Nucleus</keyword>
<dbReference type="PANTHER" id="PTHR22930">
    <property type="match status" value="1"/>
</dbReference>
<keyword evidence="5" id="KW-0479">Metal-binding</keyword>
<dbReference type="Pfam" id="PF13359">
    <property type="entry name" value="DDE_Tnp_4"/>
    <property type="match status" value="1"/>
</dbReference>
<dbReference type="GO" id="GO:0005634">
    <property type="term" value="C:nucleus"/>
    <property type="evidence" value="ECO:0007669"/>
    <property type="project" value="UniProtKB-SubCell"/>
</dbReference>
<name>A0A915IH54_ROMCU</name>
<evidence type="ECO:0000259" key="8">
    <source>
        <dbReference type="Pfam" id="PF13359"/>
    </source>
</evidence>
<evidence type="ECO:0000256" key="3">
    <source>
        <dbReference type="ARBA" id="ARBA00006958"/>
    </source>
</evidence>
<dbReference type="InterPro" id="IPR027806">
    <property type="entry name" value="HARBI1_dom"/>
</dbReference>
<dbReference type="WBParaSite" id="nRc.2.0.1.t13139-RA">
    <property type="protein sequence ID" value="nRc.2.0.1.t13139-RA"/>
    <property type="gene ID" value="nRc.2.0.1.g13139"/>
</dbReference>
<feature type="domain" description="DDE Tnp4" evidence="8">
    <location>
        <begin position="69"/>
        <end position="129"/>
    </location>
</feature>
<evidence type="ECO:0000256" key="4">
    <source>
        <dbReference type="ARBA" id="ARBA00022722"/>
    </source>
</evidence>
<sequence length="150" mass="17296">MANRAIWRVTNVLLHYQSRFIKFQESDQIKANFHNIAKLPGVLGCIDGTHVQIQQPIKHEHQYVNRNNVVARWPGSTHDSRILRLSNLYQQFENHEFDGLLLGDSGYPCRPWLMNSLPDPESNTENRFNIAQCSLNKHLGIGNDVFILCT</sequence>
<dbReference type="GO" id="GO:0046872">
    <property type="term" value="F:metal ion binding"/>
    <property type="evidence" value="ECO:0007669"/>
    <property type="project" value="UniProtKB-KW"/>
</dbReference>
<proteinExistence type="inferred from homology"/>
<dbReference type="GO" id="GO:0016787">
    <property type="term" value="F:hydrolase activity"/>
    <property type="evidence" value="ECO:0007669"/>
    <property type="project" value="UniProtKB-KW"/>
</dbReference>
<evidence type="ECO:0000313" key="9">
    <source>
        <dbReference type="Proteomes" id="UP000887565"/>
    </source>
</evidence>
<evidence type="ECO:0000256" key="5">
    <source>
        <dbReference type="ARBA" id="ARBA00022723"/>
    </source>
</evidence>
<comment type="cofactor">
    <cofactor evidence="1">
        <name>a divalent metal cation</name>
        <dbReference type="ChEBI" id="CHEBI:60240"/>
    </cofactor>
</comment>
<evidence type="ECO:0000256" key="1">
    <source>
        <dbReference type="ARBA" id="ARBA00001968"/>
    </source>
</evidence>
<evidence type="ECO:0000256" key="6">
    <source>
        <dbReference type="ARBA" id="ARBA00022801"/>
    </source>
</evidence>
<evidence type="ECO:0000256" key="7">
    <source>
        <dbReference type="ARBA" id="ARBA00023242"/>
    </source>
</evidence>
<keyword evidence="9" id="KW-1185">Reference proteome</keyword>
<dbReference type="PANTHER" id="PTHR22930:SF85">
    <property type="entry name" value="GH03217P-RELATED"/>
    <property type="match status" value="1"/>
</dbReference>
<dbReference type="GO" id="GO:0004518">
    <property type="term" value="F:nuclease activity"/>
    <property type="evidence" value="ECO:0007669"/>
    <property type="project" value="UniProtKB-KW"/>
</dbReference>
<dbReference type="InterPro" id="IPR045249">
    <property type="entry name" value="HARBI1-like"/>
</dbReference>
<comment type="subcellular location">
    <subcellularLocation>
        <location evidence="2">Nucleus</location>
    </subcellularLocation>
</comment>
<keyword evidence="4" id="KW-0540">Nuclease</keyword>
<reference evidence="10" key="1">
    <citation type="submission" date="2022-11" db="UniProtKB">
        <authorList>
            <consortium name="WormBaseParasite"/>
        </authorList>
    </citation>
    <scope>IDENTIFICATION</scope>
</reference>
<dbReference type="Proteomes" id="UP000887565">
    <property type="component" value="Unplaced"/>
</dbReference>
<dbReference type="AlphaFoldDB" id="A0A915IH54"/>
<evidence type="ECO:0000256" key="2">
    <source>
        <dbReference type="ARBA" id="ARBA00004123"/>
    </source>
</evidence>
<organism evidence="9 10">
    <name type="scientific">Romanomermis culicivorax</name>
    <name type="common">Nematode worm</name>
    <dbReference type="NCBI Taxonomy" id="13658"/>
    <lineage>
        <taxon>Eukaryota</taxon>
        <taxon>Metazoa</taxon>
        <taxon>Ecdysozoa</taxon>
        <taxon>Nematoda</taxon>
        <taxon>Enoplea</taxon>
        <taxon>Dorylaimia</taxon>
        <taxon>Mermithida</taxon>
        <taxon>Mermithoidea</taxon>
        <taxon>Mermithidae</taxon>
        <taxon>Romanomermis</taxon>
    </lineage>
</organism>
<comment type="similarity">
    <text evidence="3">Belongs to the HARBI1 family.</text>
</comment>
<evidence type="ECO:0000313" key="10">
    <source>
        <dbReference type="WBParaSite" id="nRc.2.0.1.t13139-RA"/>
    </source>
</evidence>
<keyword evidence="6" id="KW-0378">Hydrolase</keyword>
<protein>
    <submittedName>
        <fullName evidence="10">DDE Tnp4 domain-containing protein</fullName>
    </submittedName>
</protein>
<accession>A0A915IH54</accession>